<comment type="caution">
    <text evidence="1">The sequence shown here is derived from an EMBL/GenBank/DDBJ whole genome shotgun (WGS) entry which is preliminary data.</text>
</comment>
<dbReference type="Proteomes" id="UP000699042">
    <property type="component" value="Unassembled WGS sequence"/>
</dbReference>
<organism evidence="1 2">
    <name type="scientific">Colletotrichum scovillei</name>
    <dbReference type="NCBI Taxonomy" id="1209932"/>
    <lineage>
        <taxon>Eukaryota</taxon>
        <taxon>Fungi</taxon>
        <taxon>Dikarya</taxon>
        <taxon>Ascomycota</taxon>
        <taxon>Pezizomycotina</taxon>
        <taxon>Sordariomycetes</taxon>
        <taxon>Hypocreomycetidae</taxon>
        <taxon>Glomerellales</taxon>
        <taxon>Glomerellaceae</taxon>
        <taxon>Colletotrichum</taxon>
        <taxon>Colletotrichum acutatum species complex</taxon>
    </lineage>
</organism>
<sequence length="58" mass="6538">RLGTAWDSRIRLLVFVRGKDDVKQKGRIASDTWVGKKLSSIPSSAKACERQYANTFPK</sequence>
<evidence type="ECO:0000313" key="1">
    <source>
        <dbReference type="EMBL" id="KAG7041258.1"/>
    </source>
</evidence>
<name>A0A9P7QRI2_9PEZI</name>
<evidence type="ECO:0000313" key="2">
    <source>
        <dbReference type="Proteomes" id="UP000699042"/>
    </source>
</evidence>
<dbReference type="EMBL" id="JAESDN010000016">
    <property type="protein sequence ID" value="KAG7041258.1"/>
    <property type="molecule type" value="Genomic_DNA"/>
</dbReference>
<accession>A0A9P7QRI2</accession>
<protein>
    <submittedName>
        <fullName evidence="1">Uncharacterized protein</fullName>
    </submittedName>
</protein>
<keyword evidence="2" id="KW-1185">Reference proteome</keyword>
<dbReference type="AlphaFoldDB" id="A0A9P7QRI2"/>
<proteinExistence type="predicted"/>
<reference evidence="1" key="1">
    <citation type="submission" date="2021-05" db="EMBL/GenBank/DDBJ databases">
        <title>Comparative genomics of three Colletotrichum scovillei strains and genetic complementation revealed genes involved fungal growth and virulence on chili pepper.</title>
        <authorList>
            <person name="Hsieh D.-K."/>
            <person name="Chuang S.-C."/>
            <person name="Chen C.-Y."/>
            <person name="Chao Y.-T."/>
            <person name="Lu M.-Y.J."/>
            <person name="Lee M.-H."/>
            <person name="Shih M.-C."/>
        </authorList>
    </citation>
    <scope>NUCLEOTIDE SEQUENCE</scope>
    <source>
        <strain evidence="1">Coll-153</strain>
    </source>
</reference>
<gene>
    <name evidence="1" type="ORF">JMJ77_008961</name>
</gene>
<feature type="non-terminal residue" evidence="1">
    <location>
        <position position="58"/>
    </location>
</feature>